<dbReference type="GO" id="GO:0016491">
    <property type="term" value="F:oxidoreductase activity"/>
    <property type="evidence" value="ECO:0007669"/>
    <property type="project" value="UniProtKB-KW"/>
</dbReference>
<dbReference type="KEGG" id="sacz:AOT14_06310"/>
<evidence type="ECO:0000313" key="5">
    <source>
        <dbReference type="Proteomes" id="UP000061010"/>
    </source>
</evidence>
<dbReference type="InterPro" id="IPR036291">
    <property type="entry name" value="NAD(P)-bd_dom_sf"/>
</dbReference>
<dbReference type="OrthoDB" id="9803333at2"/>
<dbReference type="Proteomes" id="UP000061010">
    <property type="component" value="Chromosome"/>
</dbReference>
<dbReference type="InterPro" id="IPR002347">
    <property type="entry name" value="SDR_fam"/>
</dbReference>
<dbReference type="PANTHER" id="PTHR43639:SF1">
    <property type="entry name" value="SHORT-CHAIN DEHYDROGENASE_REDUCTASE FAMILY PROTEIN"/>
    <property type="match status" value="1"/>
</dbReference>
<organism evidence="4 5">
    <name type="scientific">Stenotrophomonas acidaminiphila</name>
    <dbReference type="NCBI Taxonomy" id="128780"/>
    <lineage>
        <taxon>Bacteria</taxon>
        <taxon>Pseudomonadati</taxon>
        <taxon>Pseudomonadota</taxon>
        <taxon>Gammaproteobacteria</taxon>
        <taxon>Lysobacterales</taxon>
        <taxon>Lysobacteraceae</taxon>
        <taxon>Stenotrophomonas</taxon>
    </lineage>
</organism>
<dbReference type="EMBL" id="CP012900">
    <property type="protein sequence ID" value="ALJ27070.1"/>
    <property type="molecule type" value="Genomic_DNA"/>
</dbReference>
<dbReference type="Gene3D" id="3.40.50.720">
    <property type="entry name" value="NAD(P)-binding Rossmann-like Domain"/>
    <property type="match status" value="1"/>
</dbReference>
<feature type="domain" description="Ketoreductase" evidence="3">
    <location>
        <begin position="7"/>
        <end position="187"/>
    </location>
</feature>
<dbReference type="PANTHER" id="PTHR43639">
    <property type="entry name" value="OXIDOREDUCTASE, SHORT-CHAIN DEHYDROGENASE/REDUCTASE FAMILY (AFU_ORTHOLOGUE AFUA_5G02870)"/>
    <property type="match status" value="1"/>
</dbReference>
<dbReference type="SMART" id="SM00822">
    <property type="entry name" value="PKS_KR"/>
    <property type="match status" value="1"/>
</dbReference>
<dbReference type="InterPro" id="IPR057326">
    <property type="entry name" value="KR_dom"/>
</dbReference>
<evidence type="ECO:0000256" key="2">
    <source>
        <dbReference type="ARBA" id="ARBA00023002"/>
    </source>
</evidence>
<keyword evidence="2" id="KW-0560">Oxidoreductase</keyword>
<gene>
    <name evidence="4" type="primary">fabG_1</name>
    <name evidence="4" type="ORF">AOT14_06310</name>
</gene>
<dbReference type="PRINTS" id="PR00081">
    <property type="entry name" value="GDHRDH"/>
</dbReference>
<proteinExistence type="inferred from homology"/>
<dbReference type="FunFam" id="3.40.50.720:FF:000173">
    <property type="entry name" value="3-oxoacyl-[acyl-carrier protein] reductase"/>
    <property type="match status" value="1"/>
</dbReference>
<accession>A0A0R0DZP4</accession>
<dbReference type="AlphaFoldDB" id="A0A0R0DZP4"/>
<evidence type="ECO:0000259" key="3">
    <source>
        <dbReference type="SMART" id="SM00822"/>
    </source>
</evidence>
<dbReference type="Pfam" id="PF13561">
    <property type="entry name" value="adh_short_C2"/>
    <property type="match status" value="1"/>
</dbReference>
<protein>
    <submittedName>
        <fullName evidence="4">3-ketoacyl-ACP reductase</fullName>
    </submittedName>
</protein>
<evidence type="ECO:0000313" key="4">
    <source>
        <dbReference type="EMBL" id="ALJ27070.1"/>
    </source>
</evidence>
<comment type="similarity">
    <text evidence="1">Belongs to the short-chain dehydrogenases/reductases (SDR) family.</text>
</comment>
<dbReference type="SUPFAM" id="SSF51735">
    <property type="entry name" value="NAD(P)-binding Rossmann-fold domains"/>
    <property type="match status" value="1"/>
</dbReference>
<keyword evidence="5" id="KW-1185">Reference proteome</keyword>
<name>A0A0R0DZP4_9GAMM</name>
<reference evidence="4 5" key="1">
    <citation type="journal article" date="2015" name="Genome Announc.">
        <title>Complete Genome Sequencing of Stenotrophomonas acidaminiphila ZAC14D2_NAIMI4_2, a Multidrug-Resistant Strain Isolated from Sediments of a Polluted River in Mexico, Uncovers New Antibiotic Resistance Genes and a Novel Class-II Lasso Peptide Biosynthesis Gene Cluster.</title>
        <authorList>
            <person name="Vinuesa P."/>
            <person name="Ochoa-Sanchez L.E."/>
        </authorList>
    </citation>
    <scope>NUCLEOTIDE SEQUENCE [LARGE SCALE GENOMIC DNA]</scope>
    <source>
        <strain evidence="4 5">ZAC14D2_NAIMI4_2</strain>
    </source>
</reference>
<evidence type="ECO:0000256" key="1">
    <source>
        <dbReference type="ARBA" id="ARBA00006484"/>
    </source>
</evidence>
<sequence>MGTADAPVILVTGASRGIGKAICELLATQGAQLVMAARDGEALQVLATELSAHGAPEPMVAVIDLADADAVAGLFKQVFNRFGRLDGLVNNAGVLHEGLLGMIRAEDIDRVLAINVKAPLMAMQYAARLMSRTQRGSIVNLVSIMGVNGAAGLSLYAASKAALVGATRSAAKELAAKGIRVNAVSPGFIDTDMTRAMPEAAHARRVASIGMGRAGTPREVAELVAFLLGGQSTYVTGQVIGIDGQMVV</sequence>
<dbReference type="PATRIC" id="fig|128780.6.peg.637"/>
<dbReference type="PRINTS" id="PR00080">
    <property type="entry name" value="SDRFAMILY"/>
</dbReference>
<dbReference type="RefSeq" id="WP_054662742.1">
    <property type="nucleotide sequence ID" value="NZ_JBHSTN010000036.1"/>
</dbReference>